<dbReference type="CDD" id="cd06261">
    <property type="entry name" value="TM_PBP2"/>
    <property type="match status" value="1"/>
</dbReference>
<dbReference type="PANTHER" id="PTHR43386">
    <property type="entry name" value="OLIGOPEPTIDE TRANSPORT SYSTEM PERMEASE PROTEIN APPC"/>
    <property type="match status" value="1"/>
</dbReference>
<reference evidence="11" key="2">
    <citation type="submission" date="2020-09" db="EMBL/GenBank/DDBJ databases">
        <authorList>
            <person name="Sun Q."/>
            <person name="Sedlacek I."/>
        </authorList>
    </citation>
    <scope>NUCLEOTIDE SEQUENCE</scope>
    <source>
        <strain evidence="11">CCM 7897</strain>
    </source>
</reference>
<keyword evidence="4 9" id="KW-0812">Transmembrane</keyword>
<keyword evidence="5" id="KW-0571">Peptide transport</keyword>
<keyword evidence="6" id="KW-0653">Protein transport</keyword>
<evidence type="ECO:0000313" key="11">
    <source>
        <dbReference type="EMBL" id="GGF68364.1"/>
    </source>
</evidence>
<dbReference type="Pfam" id="PF00528">
    <property type="entry name" value="BPD_transp_1"/>
    <property type="match status" value="1"/>
</dbReference>
<dbReference type="GO" id="GO:0015031">
    <property type="term" value="P:protein transport"/>
    <property type="evidence" value="ECO:0007669"/>
    <property type="project" value="UniProtKB-KW"/>
</dbReference>
<keyword evidence="12" id="KW-1185">Reference proteome</keyword>
<feature type="domain" description="ABC transmembrane type-1" evidence="10">
    <location>
        <begin position="90"/>
        <end position="278"/>
    </location>
</feature>
<dbReference type="EMBL" id="BMCT01000004">
    <property type="protein sequence ID" value="GGF68364.1"/>
    <property type="molecule type" value="Genomic_DNA"/>
</dbReference>
<evidence type="ECO:0000256" key="6">
    <source>
        <dbReference type="ARBA" id="ARBA00022927"/>
    </source>
</evidence>
<keyword evidence="7 9" id="KW-1133">Transmembrane helix</keyword>
<organism evidence="11 12">
    <name type="scientific">Azorhizobium oxalatiphilum</name>
    <dbReference type="NCBI Taxonomy" id="980631"/>
    <lineage>
        <taxon>Bacteria</taxon>
        <taxon>Pseudomonadati</taxon>
        <taxon>Pseudomonadota</taxon>
        <taxon>Alphaproteobacteria</taxon>
        <taxon>Hyphomicrobiales</taxon>
        <taxon>Xanthobacteraceae</taxon>
        <taxon>Azorhizobium</taxon>
    </lineage>
</organism>
<comment type="similarity">
    <text evidence="9">Belongs to the binding-protein-dependent transport system permease family.</text>
</comment>
<feature type="transmembrane region" description="Helical" evidence="9">
    <location>
        <begin position="30"/>
        <end position="50"/>
    </location>
</feature>
<comment type="subcellular location">
    <subcellularLocation>
        <location evidence="1 9">Cell membrane</location>
        <topology evidence="1 9">Multi-pass membrane protein</topology>
    </subcellularLocation>
</comment>
<keyword evidence="3" id="KW-1003">Cell membrane</keyword>
<evidence type="ECO:0000256" key="3">
    <source>
        <dbReference type="ARBA" id="ARBA00022475"/>
    </source>
</evidence>
<feature type="transmembrane region" description="Helical" evidence="9">
    <location>
        <begin position="94"/>
        <end position="118"/>
    </location>
</feature>
<feature type="transmembrane region" description="Helical" evidence="9">
    <location>
        <begin position="257"/>
        <end position="278"/>
    </location>
</feature>
<dbReference type="InterPro" id="IPR000515">
    <property type="entry name" value="MetI-like"/>
</dbReference>
<accession>A0A917C269</accession>
<dbReference type="Proteomes" id="UP000606044">
    <property type="component" value="Unassembled WGS sequence"/>
</dbReference>
<reference evidence="11" key="1">
    <citation type="journal article" date="2014" name="Int. J. Syst. Evol. Microbiol.">
        <title>Complete genome sequence of Corynebacterium casei LMG S-19264T (=DSM 44701T), isolated from a smear-ripened cheese.</title>
        <authorList>
            <consortium name="US DOE Joint Genome Institute (JGI-PGF)"/>
            <person name="Walter F."/>
            <person name="Albersmeier A."/>
            <person name="Kalinowski J."/>
            <person name="Ruckert C."/>
        </authorList>
    </citation>
    <scope>NUCLEOTIDE SEQUENCE</scope>
    <source>
        <strain evidence="11">CCM 7897</strain>
    </source>
</reference>
<dbReference type="InterPro" id="IPR050366">
    <property type="entry name" value="BP-dependent_transpt_permease"/>
</dbReference>
<dbReference type="GO" id="GO:0015833">
    <property type="term" value="P:peptide transport"/>
    <property type="evidence" value="ECO:0007669"/>
    <property type="project" value="UniProtKB-KW"/>
</dbReference>
<dbReference type="InterPro" id="IPR035906">
    <property type="entry name" value="MetI-like_sf"/>
</dbReference>
<dbReference type="InterPro" id="IPR025966">
    <property type="entry name" value="OppC_N"/>
</dbReference>
<evidence type="ECO:0000256" key="9">
    <source>
        <dbReference type="RuleBase" id="RU363032"/>
    </source>
</evidence>
<evidence type="ECO:0000256" key="2">
    <source>
        <dbReference type="ARBA" id="ARBA00022448"/>
    </source>
</evidence>
<dbReference type="AlphaFoldDB" id="A0A917C269"/>
<dbReference type="GO" id="GO:0005886">
    <property type="term" value="C:plasma membrane"/>
    <property type="evidence" value="ECO:0007669"/>
    <property type="project" value="UniProtKB-SubCell"/>
</dbReference>
<evidence type="ECO:0000256" key="4">
    <source>
        <dbReference type="ARBA" id="ARBA00022692"/>
    </source>
</evidence>
<name>A0A917C269_9HYPH</name>
<proteinExistence type="inferred from homology"/>
<keyword evidence="2 9" id="KW-0813">Transport</keyword>
<evidence type="ECO:0000259" key="10">
    <source>
        <dbReference type="PROSITE" id="PS50928"/>
    </source>
</evidence>
<evidence type="ECO:0000256" key="1">
    <source>
        <dbReference type="ARBA" id="ARBA00004651"/>
    </source>
</evidence>
<dbReference type="GO" id="GO:0055085">
    <property type="term" value="P:transmembrane transport"/>
    <property type="evidence" value="ECO:0007669"/>
    <property type="project" value="InterPro"/>
</dbReference>
<keyword evidence="8 9" id="KW-0472">Membrane</keyword>
<evidence type="ECO:0000256" key="7">
    <source>
        <dbReference type="ARBA" id="ARBA00022989"/>
    </source>
</evidence>
<gene>
    <name evidence="11" type="ORF">GCM10007301_30060</name>
</gene>
<dbReference type="Pfam" id="PF12911">
    <property type="entry name" value="OppC_N"/>
    <property type="match status" value="1"/>
</dbReference>
<dbReference type="Gene3D" id="1.10.3720.10">
    <property type="entry name" value="MetI-like"/>
    <property type="match status" value="1"/>
</dbReference>
<dbReference type="PROSITE" id="PS50928">
    <property type="entry name" value="ABC_TM1"/>
    <property type="match status" value="1"/>
</dbReference>
<feature type="transmembrane region" description="Helical" evidence="9">
    <location>
        <begin position="139"/>
        <end position="164"/>
    </location>
</feature>
<protein>
    <submittedName>
        <fullName evidence="11">ABC transporter permease</fullName>
    </submittedName>
</protein>
<evidence type="ECO:0000256" key="5">
    <source>
        <dbReference type="ARBA" id="ARBA00022856"/>
    </source>
</evidence>
<evidence type="ECO:0000256" key="8">
    <source>
        <dbReference type="ARBA" id="ARBA00023136"/>
    </source>
</evidence>
<evidence type="ECO:0000313" key="12">
    <source>
        <dbReference type="Proteomes" id="UP000606044"/>
    </source>
</evidence>
<dbReference type="SUPFAM" id="SSF161098">
    <property type="entry name" value="MetI-like"/>
    <property type="match status" value="1"/>
</dbReference>
<sequence>MSLITLAAPTPHAAPRSGFLWRLLRRPSGVVGLLLLAAIIAVAASAPLLYPDDPLDMVAQPFLWPGQDAAYPLGTDMMGRDIASGIFHGARVSLLIGAVAASVSLLIGTATGALAGYYGGRTDAALMRVTELFQTIPPFLFALAIVAILQPSIPTITLAIGITAWPSLARLVRAEVLKLRNGELVQASIALGAGDLRIIVLHILPNTLAPIIVSASILVASAILTESSLAFLGLGDPNVVSWGGMVGAGREVLRTDWYIATLPGLAIVVAVLALNLLGDGLNDALDPKGERRA</sequence>
<dbReference type="RefSeq" id="WP_188579991.1">
    <property type="nucleotide sequence ID" value="NZ_BMCT01000004.1"/>
</dbReference>
<dbReference type="PANTHER" id="PTHR43386:SF1">
    <property type="entry name" value="D,D-DIPEPTIDE TRANSPORT SYSTEM PERMEASE PROTEIN DDPC-RELATED"/>
    <property type="match status" value="1"/>
</dbReference>
<comment type="caution">
    <text evidence="11">The sequence shown here is derived from an EMBL/GenBank/DDBJ whole genome shotgun (WGS) entry which is preliminary data.</text>
</comment>